<evidence type="ECO:0000256" key="1">
    <source>
        <dbReference type="ARBA" id="ARBA00004196"/>
    </source>
</evidence>
<dbReference type="HOGENOM" id="CLU_036074_2_0_6"/>
<keyword evidence="2" id="KW-0677">Repeat</keyword>
<dbReference type="GO" id="GO:0005886">
    <property type="term" value="C:plasma membrane"/>
    <property type="evidence" value="ECO:0007669"/>
    <property type="project" value="TreeGrafter"/>
</dbReference>
<dbReference type="InterPro" id="IPR017560">
    <property type="entry name" value="Cyt_c_biogenesis_CcmI"/>
</dbReference>
<dbReference type="PANTHER" id="PTHR47870">
    <property type="entry name" value="CYTOCHROME C-TYPE BIOGENESIS PROTEIN CCMH"/>
    <property type="match status" value="1"/>
</dbReference>
<keyword evidence="4" id="KW-0802">TPR repeat</keyword>
<organism evidence="7 8">
    <name type="scientific">Thioalkalivibrio nitratireducens (strain DSM 14787 / UNIQEM 213 / ALEN2)</name>
    <dbReference type="NCBI Taxonomy" id="1255043"/>
    <lineage>
        <taxon>Bacteria</taxon>
        <taxon>Pseudomonadati</taxon>
        <taxon>Pseudomonadota</taxon>
        <taxon>Gammaproteobacteria</taxon>
        <taxon>Chromatiales</taxon>
        <taxon>Ectothiorhodospiraceae</taxon>
        <taxon>Thioalkalivibrio</taxon>
    </lineage>
</organism>
<sequence>MTLFWSMAAVLTAVSLLFLFVPMLRARSPRNEAVSTEGMAAAVDVYHAQLAELEADREAGAISEAQYTTARLDLQRSLLEMSEDRETAGSQRLQGSWRWPSGIVSLVAVPVLAVLIYQAYGSGPAGLDPQASAPQQTAGTEPGGMDGSIEAAVQALSARLEANPEDPDGWALLGRSLLFLEQPRAAAGAYAQAIRHGGNQDPEILTTYADLLGSLDGGDLSARAKPFIEQALAIEPDHVNGLWLAGLAAFRSSDYPQAQDYWERLASQFEPGSEEARIIRSNLDEVEERMRNGATAEDSPVSAGN</sequence>
<dbReference type="AlphaFoldDB" id="L0DZ81"/>
<evidence type="ECO:0000259" key="6">
    <source>
        <dbReference type="Pfam" id="PF23914"/>
    </source>
</evidence>
<protein>
    <submittedName>
        <fullName evidence="7">Cytochrome c heme lyase subunit CcmH</fullName>
    </submittedName>
</protein>
<reference evidence="7" key="1">
    <citation type="submission" date="2015-12" db="EMBL/GenBank/DDBJ databases">
        <authorList>
            <person name="Tikhonova T.V."/>
            <person name="Pavlov A.R."/>
            <person name="Beletsky A.V."/>
            <person name="Mardanov A.V."/>
            <person name="Sorokin D.Y."/>
            <person name="Ravin N.V."/>
            <person name="Popov V.O."/>
        </authorList>
    </citation>
    <scope>NUCLEOTIDE SEQUENCE</scope>
    <source>
        <strain evidence="7">DSM 14787</strain>
    </source>
</reference>
<dbReference type="EMBL" id="CP003989">
    <property type="protein sequence ID" value="AGA33691.1"/>
    <property type="molecule type" value="Genomic_DNA"/>
</dbReference>
<evidence type="ECO:0000256" key="4">
    <source>
        <dbReference type="ARBA" id="ARBA00022803"/>
    </source>
</evidence>
<comment type="subcellular location">
    <subcellularLocation>
        <location evidence="1">Cell envelope</location>
    </subcellularLocation>
</comment>
<evidence type="ECO:0000256" key="5">
    <source>
        <dbReference type="SAM" id="MobiDB-lite"/>
    </source>
</evidence>
<dbReference type="PATRIC" id="fig|1255043.3.peg.2053"/>
<dbReference type="RefSeq" id="WP_015258816.1">
    <property type="nucleotide sequence ID" value="NC_019902.2"/>
</dbReference>
<dbReference type="OrthoDB" id="9776053at2"/>
<keyword evidence="8" id="KW-1185">Reference proteome</keyword>
<evidence type="ECO:0000313" key="8">
    <source>
        <dbReference type="Proteomes" id="UP000010809"/>
    </source>
</evidence>
<dbReference type="Pfam" id="PF23914">
    <property type="entry name" value="TPR_CcmH_CycH"/>
    <property type="match status" value="1"/>
</dbReference>
<dbReference type="GO" id="GO:0016829">
    <property type="term" value="F:lyase activity"/>
    <property type="evidence" value="ECO:0007669"/>
    <property type="project" value="UniProtKB-KW"/>
</dbReference>
<evidence type="ECO:0000256" key="2">
    <source>
        <dbReference type="ARBA" id="ARBA00022737"/>
    </source>
</evidence>
<dbReference type="eggNOG" id="COG4235">
    <property type="taxonomic scope" value="Bacteria"/>
</dbReference>
<dbReference type="GO" id="GO:0030313">
    <property type="term" value="C:cell envelope"/>
    <property type="evidence" value="ECO:0007669"/>
    <property type="project" value="UniProtKB-SubCell"/>
</dbReference>
<keyword evidence="3" id="KW-0201">Cytochrome c-type biogenesis</keyword>
<dbReference type="InterPro" id="IPR056413">
    <property type="entry name" value="TPR_CcmH_CycH"/>
</dbReference>
<evidence type="ECO:0000313" key="7">
    <source>
        <dbReference type="EMBL" id="AGA33691.1"/>
    </source>
</evidence>
<name>L0DZ81_THIND</name>
<dbReference type="PANTHER" id="PTHR47870:SF4">
    <property type="entry name" value="CYTOCHROME C-TYPE BIOGENESIS PROTEIN CYCH"/>
    <property type="match status" value="1"/>
</dbReference>
<dbReference type="GO" id="GO:0017004">
    <property type="term" value="P:cytochrome complex assembly"/>
    <property type="evidence" value="ECO:0007669"/>
    <property type="project" value="UniProtKB-KW"/>
</dbReference>
<dbReference type="InterPro" id="IPR011990">
    <property type="entry name" value="TPR-like_helical_dom_sf"/>
</dbReference>
<dbReference type="Gene3D" id="1.25.40.10">
    <property type="entry name" value="Tetratricopeptide repeat domain"/>
    <property type="match status" value="1"/>
</dbReference>
<proteinExistence type="predicted"/>
<keyword evidence="7" id="KW-0456">Lyase</keyword>
<feature type="region of interest" description="Disordered" evidence="5">
    <location>
        <begin position="127"/>
        <end position="146"/>
    </location>
</feature>
<dbReference type="SUPFAM" id="SSF48452">
    <property type="entry name" value="TPR-like"/>
    <property type="match status" value="1"/>
</dbReference>
<accession>L0DZ81</accession>
<dbReference type="InterPro" id="IPR051263">
    <property type="entry name" value="C-type_cytochrome_biogenesis"/>
</dbReference>
<evidence type="ECO:0000256" key="3">
    <source>
        <dbReference type="ARBA" id="ARBA00022748"/>
    </source>
</evidence>
<feature type="domain" description="Cytochrome c-type biogenesis protein H TPR" evidence="6">
    <location>
        <begin position="154"/>
        <end position="274"/>
    </location>
</feature>
<dbReference type="NCBIfam" id="TIGR03142">
    <property type="entry name" value="cytochro_ccmI"/>
    <property type="match status" value="1"/>
</dbReference>
<gene>
    <name evidence="7" type="ordered locus">TVNIR_2031</name>
</gene>
<dbReference type="KEGG" id="tni:TVNIR_2031"/>
<dbReference type="Proteomes" id="UP000010809">
    <property type="component" value="Chromosome"/>
</dbReference>
<dbReference type="STRING" id="1255043.TVNIR_2031"/>